<dbReference type="GO" id="GO:0071949">
    <property type="term" value="F:FAD binding"/>
    <property type="evidence" value="ECO:0007669"/>
    <property type="project" value="InterPro"/>
</dbReference>
<dbReference type="SUPFAM" id="SSF54373">
    <property type="entry name" value="FAD-linked reductases, C-terminal domain"/>
    <property type="match status" value="1"/>
</dbReference>
<dbReference type="InterPro" id="IPR036249">
    <property type="entry name" value="Thioredoxin-like_sf"/>
</dbReference>
<dbReference type="OrthoDB" id="5325318at2759"/>
<dbReference type="Gene3D" id="3.40.30.20">
    <property type="match status" value="1"/>
</dbReference>
<accession>A0A0D1Z5Y1</accession>
<evidence type="ECO:0000256" key="3">
    <source>
        <dbReference type="ARBA" id="ARBA00022827"/>
    </source>
</evidence>
<keyword evidence="9" id="KW-1185">Reference proteome</keyword>
<dbReference type="PANTHER" id="PTHR43004:SF4">
    <property type="entry name" value="FAD-BINDING DOMAIN-CONTAINING PROTEIN"/>
    <property type="match status" value="1"/>
</dbReference>
<dbReference type="STRING" id="212818.A0A0D1Z5Y1"/>
<feature type="domain" description="FAD-binding" evidence="6">
    <location>
        <begin position="90"/>
        <end position="444"/>
    </location>
</feature>
<dbReference type="InterPro" id="IPR012941">
    <property type="entry name" value="Phe_hydrox_C_dim_dom"/>
</dbReference>
<dbReference type="Proteomes" id="UP000054302">
    <property type="component" value="Unassembled WGS sequence"/>
</dbReference>
<dbReference type="RefSeq" id="XP_016220873.1">
    <property type="nucleotide sequence ID" value="XM_016373962.1"/>
</dbReference>
<feature type="compositionally biased region" description="Polar residues" evidence="5">
    <location>
        <begin position="1"/>
        <end position="19"/>
    </location>
</feature>
<dbReference type="HOGENOM" id="CLU_009665_9_2_1"/>
<dbReference type="InterPro" id="IPR002938">
    <property type="entry name" value="FAD-bd"/>
</dbReference>
<dbReference type="GeneID" id="27326721"/>
<evidence type="ECO:0000313" key="9">
    <source>
        <dbReference type="Proteomes" id="UP000054302"/>
    </source>
</evidence>
<dbReference type="EMBL" id="KN847525">
    <property type="protein sequence ID" value="KIV89299.1"/>
    <property type="molecule type" value="Genomic_DNA"/>
</dbReference>
<dbReference type="SUPFAM" id="SSF52833">
    <property type="entry name" value="Thioredoxin-like"/>
    <property type="match status" value="1"/>
</dbReference>
<evidence type="ECO:0008006" key="10">
    <source>
        <dbReference type="Google" id="ProtNLM"/>
    </source>
</evidence>
<dbReference type="InterPro" id="IPR038220">
    <property type="entry name" value="PHOX_C_sf"/>
</dbReference>
<dbReference type="GO" id="GO:0016709">
    <property type="term" value="F:oxidoreductase activity, acting on paired donors, with incorporation or reduction of molecular oxygen, NAD(P)H as one donor, and incorporation of one atom of oxygen"/>
    <property type="evidence" value="ECO:0007669"/>
    <property type="project" value="UniProtKB-ARBA"/>
</dbReference>
<sequence length="689" mass="75657">MEGSNSPKTFSTPAASSSHPEPIGHDENLVETNSRLLKRALPDNLDEQPQPPLMKRLRSQVSPTMSPSADNDGLAINGENHAVNGVNVENVVIVGAGPAGLMLGSNLARYGIKSRLLDDREDKTSTGRADGLQPKSIETFRQLRLADSLLAKGVKIYDICFWNATATEPLHRTGREVHYPSQVDVKDPFILLVHQGMVEDIFIEDMRERGIEVQRSSPFTHYTAEADIHEPIKAFYKDNKSGSVQSVQTHYLVGCDGAHSNVRKSIPGAQMVGESSNSKWGVLDGVIETDFPDLWSKVVIHSETAGTVLCIPRERNMTRLYIELDRSLNDAVPAEATQELVMKKAQQIMAPFNVTWSTVEWFGVYKVGQRVASTFTDETERVFITGDAGHTHSPKAAQGMNTSMHDSFNLSWKLNLAIRGLASPALLATYQDERRKIAQDLINFDFEHAAAFSVGDSKALADNFNTNVGFISGVGAKYSANALNYPELSPRGVLRAGELLAPARVNRYIDANPVDIQLDIPMLGQFRVYFFIPSIHTAAKFLSGVSQYITSTASVLGRSSLAAAKSYATLNLPSVESDEFTQPARYTTVSKLFTPAVVTTMPKAQFEIGDLPSALQKSRWTLYLDDLKDVSTEKNCTEKWIGSLAAEEVAILNVRPDGYVGSIQRFDANGDGADACLWLDQYYGGFLRA</sequence>
<dbReference type="OMA" id="IYDIAFW"/>
<evidence type="ECO:0000313" key="8">
    <source>
        <dbReference type="EMBL" id="KIV89299.1"/>
    </source>
</evidence>
<evidence type="ECO:0000256" key="1">
    <source>
        <dbReference type="ARBA" id="ARBA00007801"/>
    </source>
</evidence>
<dbReference type="PRINTS" id="PR00420">
    <property type="entry name" value="RNGMNOXGNASE"/>
</dbReference>
<keyword evidence="4" id="KW-0560">Oxidoreductase</keyword>
<comment type="similarity">
    <text evidence="1">Belongs to the PheA/TfdB FAD monooxygenase family.</text>
</comment>
<proteinExistence type="inferred from homology"/>
<organism evidence="8 9">
    <name type="scientific">Exophiala mesophila</name>
    <name type="common">Black yeast-like fungus</name>
    <dbReference type="NCBI Taxonomy" id="212818"/>
    <lineage>
        <taxon>Eukaryota</taxon>
        <taxon>Fungi</taxon>
        <taxon>Dikarya</taxon>
        <taxon>Ascomycota</taxon>
        <taxon>Pezizomycotina</taxon>
        <taxon>Eurotiomycetes</taxon>
        <taxon>Chaetothyriomycetidae</taxon>
        <taxon>Chaetothyriales</taxon>
        <taxon>Herpotrichiellaceae</taxon>
        <taxon>Exophiala</taxon>
    </lineage>
</organism>
<evidence type="ECO:0000259" key="6">
    <source>
        <dbReference type="Pfam" id="PF01494"/>
    </source>
</evidence>
<gene>
    <name evidence="8" type="ORF">PV10_08876</name>
</gene>
<evidence type="ECO:0000259" key="7">
    <source>
        <dbReference type="Pfam" id="PF07976"/>
    </source>
</evidence>
<dbReference type="InterPro" id="IPR050641">
    <property type="entry name" value="RIFMO-like"/>
</dbReference>
<dbReference type="InterPro" id="IPR036188">
    <property type="entry name" value="FAD/NAD-bd_sf"/>
</dbReference>
<dbReference type="Gene3D" id="3.30.9.10">
    <property type="entry name" value="D-Amino Acid Oxidase, subunit A, domain 2"/>
    <property type="match status" value="1"/>
</dbReference>
<feature type="domain" description="Phenol hydroxylase-like C-terminal dimerisation" evidence="7">
    <location>
        <begin position="493"/>
        <end position="687"/>
    </location>
</feature>
<evidence type="ECO:0000256" key="5">
    <source>
        <dbReference type="SAM" id="MobiDB-lite"/>
    </source>
</evidence>
<reference evidence="8 9" key="1">
    <citation type="submission" date="2015-01" db="EMBL/GenBank/DDBJ databases">
        <title>The Genome Sequence of Exophiala mesophila CBS40295.</title>
        <authorList>
            <consortium name="The Broad Institute Genomics Platform"/>
            <person name="Cuomo C."/>
            <person name="de Hoog S."/>
            <person name="Gorbushina A."/>
            <person name="Stielow B."/>
            <person name="Teixiera M."/>
            <person name="Abouelleil A."/>
            <person name="Chapman S.B."/>
            <person name="Priest M."/>
            <person name="Young S.K."/>
            <person name="Wortman J."/>
            <person name="Nusbaum C."/>
            <person name="Birren B."/>
        </authorList>
    </citation>
    <scope>NUCLEOTIDE SEQUENCE [LARGE SCALE GENOMIC DNA]</scope>
    <source>
        <strain evidence="8 9">CBS 40295</strain>
    </source>
</reference>
<dbReference type="VEuPathDB" id="FungiDB:PV10_08876"/>
<protein>
    <recommendedName>
        <fullName evidence="10">FAD-binding domain-containing protein</fullName>
    </recommendedName>
</protein>
<dbReference type="PANTHER" id="PTHR43004">
    <property type="entry name" value="TRK SYSTEM POTASSIUM UPTAKE PROTEIN"/>
    <property type="match status" value="1"/>
</dbReference>
<dbReference type="SUPFAM" id="SSF51905">
    <property type="entry name" value="FAD/NAD(P)-binding domain"/>
    <property type="match status" value="1"/>
</dbReference>
<dbReference type="Gene3D" id="3.50.50.60">
    <property type="entry name" value="FAD/NAD(P)-binding domain"/>
    <property type="match status" value="1"/>
</dbReference>
<dbReference type="Pfam" id="PF07976">
    <property type="entry name" value="Phe_hydrox_dim"/>
    <property type="match status" value="1"/>
</dbReference>
<keyword evidence="3" id="KW-0274">FAD</keyword>
<feature type="region of interest" description="Disordered" evidence="5">
    <location>
        <begin position="1"/>
        <end position="37"/>
    </location>
</feature>
<dbReference type="AlphaFoldDB" id="A0A0D1Z5Y1"/>
<evidence type="ECO:0000256" key="2">
    <source>
        <dbReference type="ARBA" id="ARBA00022630"/>
    </source>
</evidence>
<name>A0A0D1Z5Y1_EXOME</name>
<dbReference type="Pfam" id="PF01494">
    <property type="entry name" value="FAD_binding_3"/>
    <property type="match status" value="1"/>
</dbReference>
<evidence type="ECO:0000256" key="4">
    <source>
        <dbReference type="ARBA" id="ARBA00023002"/>
    </source>
</evidence>
<keyword evidence="2" id="KW-0285">Flavoprotein</keyword>